<evidence type="ECO:0000313" key="2">
    <source>
        <dbReference type="EMBL" id="MFC4713500.1"/>
    </source>
</evidence>
<keyword evidence="1" id="KW-0812">Transmembrane</keyword>
<dbReference type="RefSeq" id="WP_377279208.1">
    <property type="nucleotide sequence ID" value="NZ_JBHSGL010000005.1"/>
</dbReference>
<feature type="transmembrane region" description="Helical" evidence="1">
    <location>
        <begin position="31"/>
        <end position="49"/>
    </location>
</feature>
<keyword evidence="3" id="KW-1185">Reference proteome</keyword>
<name>A0ABV9MD33_9BACL</name>
<sequence length="67" mass="7874">MNKKIQIFLVIILAINTFRYGTYLLEGDTHIYYFIMFLANLIAMLFVIVSRLNRRKLAAEGSMKQSR</sequence>
<evidence type="ECO:0000313" key="3">
    <source>
        <dbReference type="Proteomes" id="UP001595932"/>
    </source>
</evidence>
<accession>A0ABV9MD33</accession>
<proteinExistence type="predicted"/>
<gene>
    <name evidence="2" type="ORF">ACFO5U_11530</name>
</gene>
<comment type="caution">
    <text evidence="2">The sequence shown here is derived from an EMBL/GenBank/DDBJ whole genome shotgun (WGS) entry which is preliminary data.</text>
</comment>
<reference evidence="3" key="1">
    <citation type="journal article" date="2019" name="Int. J. Syst. Evol. Microbiol.">
        <title>The Global Catalogue of Microorganisms (GCM) 10K type strain sequencing project: providing services to taxonomists for standard genome sequencing and annotation.</title>
        <authorList>
            <consortium name="The Broad Institute Genomics Platform"/>
            <consortium name="The Broad Institute Genome Sequencing Center for Infectious Disease"/>
            <person name="Wu L."/>
            <person name="Ma J."/>
        </authorList>
    </citation>
    <scope>NUCLEOTIDE SEQUENCE [LARGE SCALE GENOMIC DNA]</scope>
    <source>
        <strain evidence="3">CGMCC 1.12151</strain>
    </source>
</reference>
<keyword evidence="1" id="KW-1133">Transmembrane helix</keyword>
<evidence type="ECO:0000256" key="1">
    <source>
        <dbReference type="SAM" id="Phobius"/>
    </source>
</evidence>
<feature type="transmembrane region" description="Helical" evidence="1">
    <location>
        <begin position="7"/>
        <end position="25"/>
    </location>
</feature>
<dbReference type="Proteomes" id="UP001595932">
    <property type="component" value="Unassembled WGS sequence"/>
</dbReference>
<keyword evidence="1" id="KW-0472">Membrane</keyword>
<organism evidence="2 3">
    <name type="scientific">Planococcus dechangensis</name>
    <dbReference type="NCBI Taxonomy" id="1176255"/>
    <lineage>
        <taxon>Bacteria</taxon>
        <taxon>Bacillati</taxon>
        <taxon>Bacillota</taxon>
        <taxon>Bacilli</taxon>
        <taxon>Bacillales</taxon>
        <taxon>Caryophanaceae</taxon>
        <taxon>Planococcus</taxon>
    </lineage>
</organism>
<dbReference type="EMBL" id="JBHSGL010000005">
    <property type="protein sequence ID" value="MFC4713500.1"/>
    <property type="molecule type" value="Genomic_DNA"/>
</dbReference>
<protein>
    <submittedName>
        <fullName evidence="2">Uncharacterized protein</fullName>
    </submittedName>
</protein>